<dbReference type="GO" id="GO:0016020">
    <property type="term" value="C:membrane"/>
    <property type="evidence" value="ECO:0007669"/>
    <property type="project" value="TreeGrafter"/>
</dbReference>
<dbReference type="PANTHER" id="PTHR11782:SF83">
    <property type="entry name" value="GUANOSINE-DIPHOSPHATASE"/>
    <property type="match status" value="1"/>
</dbReference>
<accession>A0A0W0WAN0</accession>
<sequence>MVRVVTRLLGFFLLFVSFTATASSQCQQHQCIAVVDAGSTGSRLHIYAYDTDQTSSPINIKELWSKKIKPGIATIEANQATVDAYLTILFSGAPEENVPVYFYATAGMRLLPVPKQKQFYNLVQNWFANQPQWQLKRSKTITGNEEGVFGWLAVNYKLGAFNTENKKAVGTMDMGGASVQIAFPIEKTEGINAADIQHIDLYGRHYQLFVHSFLGLGQTEVTHQYLDATSCFANEYELPNGLTAEGEAATCKTEVSSLLNGVHRVNQIVQPAIAANPINNWFVIGGMAELVQSQPFQFSGNQFTNEALLEQANTQVCHQPWTSLNSLYPGNEYLYGYCLFPAYYYALMVDGYGLPSQQLVNYLTASQVGDWTVGVVLSQ</sequence>
<dbReference type="PATRIC" id="fig|466.6.peg.961"/>
<dbReference type="Pfam" id="PF01150">
    <property type="entry name" value="GDA1_CD39"/>
    <property type="match status" value="1"/>
</dbReference>
<dbReference type="EMBL" id="LNYL01000023">
    <property type="protein sequence ID" value="KTD29389.1"/>
    <property type="molecule type" value="Genomic_DNA"/>
</dbReference>
<keyword evidence="2" id="KW-0732">Signal</keyword>
<dbReference type="PROSITE" id="PS01238">
    <property type="entry name" value="GDA1_CD39_NTPASE"/>
    <property type="match status" value="1"/>
</dbReference>
<dbReference type="PANTHER" id="PTHR11782">
    <property type="entry name" value="ADENOSINE/GUANOSINE DIPHOSPHATASE"/>
    <property type="match status" value="1"/>
</dbReference>
<dbReference type="Gene3D" id="3.30.420.150">
    <property type="entry name" value="Exopolyphosphatase. Domain 2"/>
    <property type="match status" value="1"/>
</dbReference>
<keyword evidence="1 3" id="KW-0378">Hydrolase</keyword>
<dbReference type="STRING" id="466.Lmac_0899"/>
<evidence type="ECO:0000313" key="4">
    <source>
        <dbReference type="Proteomes" id="UP000054908"/>
    </source>
</evidence>
<evidence type="ECO:0000313" key="3">
    <source>
        <dbReference type="EMBL" id="KTD29389.1"/>
    </source>
</evidence>
<reference evidence="3 4" key="1">
    <citation type="submission" date="2015-11" db="EMBL/GenBank/DDBJ databases">
        <title>Genomic analysis of 38 Legionella species identifies large and diverse effector repertoires.</title>
        <authorList>
            <person name="Burstein D."/>
            <person name="Amaro F."/>
            <person name="Zusman T."/>
            <person name="Lifshitz Z."/>
            <person name="Cohen O."/>
            <person name="Gilbert J.A."/>
            <person name="Pupko T."/>
            <person name="Shuman H.A."/>
            <person name="Segal G."/>
        </authorList>
    </citation>
    <scope>NUCLEOTIDE SEQUENCE [LARGE SCALE GENOMIC DNA]</scope>
    <source>
        <strain evidence="3 4">PX-1-G2-E2</strain>
    </source>
</reference>
<comment type="caution">
    <text evidence="3">The sequence shown here is derived from an EMBL/GenBank/DDBJ whole genome shotgun (WGS) entry which is preliminary data.</text>
</comment>
<evidence type="ECO:0000256" key="1">
    <source>
        <dbReference type="ARBA" id="ARBA00022801"/>
    </source>
</evidence>
<keyword evidence="4" id="KW-1185">Reference proteome</keyword>
<dbReference type="Gene3D" id="3.30.420.40">
    <property type="match status" value="1"/>
</dbReference>
<dbReference type="GO" id="GO:0017110">
    <property type="term" value="F:nucleoside diphosphate phosphatase activity"/>
    <property type="evidence" value="ECO:0007669"/>
    <property type="project" value="TreeGrafter"/>
</dbReference>
<dbReference type="Proteomes" id="UP000054908">
    <property type="component" value="Unassembled WGS sequence"/>
</dbReference>
<name>A0A0W0WAN0_9GAMM</name>
<evidence type="ECO:0000256" key="2">
    <source>
        <dbReference type="SAM" id="SignalP"/>
    </source>
</evidence>
<dbReference type="AlphaFoldDB" id="A0A0W0WAN0"/>
<organism evidence="3 4">
    <name type="scientific">Legionella maceachernii</name>
    <dbReference type="NCBI Taxonomy" id="466"/>
    <lineage>
        <taxon>Bacteria</taxon>
        <taxon>Pseudomonadati</taxon>
        <taxon>Pseudomonadota</taxon>
        <taxon>Gammaproteobacteria</taxon>
        <taxon>Legionellales</taxon>
        <taxon>Legionellaceae</taxon>
        <taxon>Legionella</taxon>
    </lineage>
</organism>
<proteinExistence type="predicted"/>
<dbReference type="RefSeq" id="WP_058451708.1">
    <property type="nucleotide sequence ID" value="NZ_CAAAIB010000003.1"/>
</dbReference>
<protein>
    <submittedName>
        <fullName evidence="3">Ectonucleoside triphosphate diphosphohydrolase</fullName>
    </submittedName>
</protein>
<feature type="signal peptide" evidence="2">
    <location>
        <begin position="1"/>
        <end position="22"/>
    </location>
</feature>
<dbReference type="OrthoDB" id="5640341at2"/>
<dbReference type="InterPro" id="IPR000407">
    <property type="entry name" value="GDA1_CD39_NTPase"/>
</dbReference>
<dbReference type="GO" id="GO:0009134">
    <property type="term" value="P:nucleoside diphosphate catabolic process"/>
    <property type="evidence" value="ECO:0007669"/>
    <property type="project" value="TreeGrafter"/>
</dbReference>
<feature type="chain" id="PRO_5006915354" evidence="2">
    <location>
        <begin position="23"/>
        <end position="379"/>
    </location>
</feature>
<gene>
    <name evidence="3" type="ORF">Lmac_0899</name>
</gene>